<proteinExistence type="predicted"/>
<evidence type="ECO:0000313" key="2">
    <source>
        <dbReference type="Proteomes" id="UP001499987"/>
    </source>
</evidence>
<reference evidence="1 2" key="1">
    <citation type="journal article" date="2019" name="Int. J. Syst. Evol. Microbiol.">
        <title>The Global Catalogue of Microorganisms (GCM) 10K type strain sequencing project: providing services to taxonomists for standard genome sequencing and annotation.</title>
        <authorList>
            <consortium name="The Broad Institute Genomics Platform"/>
            <consortium name="The Broad Institute Genome Sequencing Center for Infectious Disease"/>
            <person name="Wu L."/>
            <person name="Ma J."/>
        </authorList>
    </citation>
    <scope>NUCLEOTIDE SEQUENCE [LARGE SCALE GENOMIC DNA]</scope>
    <source>
        <strain evidence="1 2">JCM 13002</strain>
    </source>
</reference>
<accession>A0ABN1U0D1</accession>
<protein>
    <recommendedName>
        <fullName evidence="3">Transcriptional regulator</fullName>
    </recommendedName>
</protein>
<evidence type="ECO:0008006" key="3">
    <source>
        <dbReference type="Google" id="ProtNLM"/>
    </source>
</evidence>
<dbReference type="Proteomes" id="UP001499987">
    <property type="component" value="Unassembled WGS sequence"/>
</dbReference>
<keyword evidence="2" id="KW-1185">Reference proteome</keyword>
<evidence type="ECO:0000313" key="1">
    <source>
        <dbReference type="EMBL" id="GAA1109745.1"/>
    </source>
</evidence>
<dbReference type="EMBL" id="BAAALD010000077">
    <property type="protein sequence ID" value="GAA1109745.1"/>
    <property type="molecule type" value="Genomic_DNA"/>
</dbReference>
<organism evidence="1 2">
    <name type="scientific">Kitasatospora arboriphila</name>
    <dbReference type="NCBI Taxonomy" id="258052"/>
    <lineage>
        <taxon>Bacteria</taxon>
        <taxon>Bacillati</taxon>
        <taxon>Actinomycetota</taxon>
        <taxon>Actinomycetes</taxon>
        <taxon>Kitasatosporales</taxon>
        <taxon>Streptomycetaceae</taxon>
        <taxon>Kitasatospora</taxon>
    </lineage>
</organism>
<name>A0ABN1U0D1_9ACTN</name>
<sequence>MMQHNTAQIQSAMPGRRTNLRIPDASLLARIPCQRAGTASGPAAVPSRVAWVPKEQHLLSGASGRIALDGYSWRQAAHWVHGAGLYVPTHGPRFGETTLRLVDVLSELTPCRPSIAHLMRSLRCSERTVQYHLEILRSTGLLAWRSIGTRLPVMPGQARVESRASEYERLVPASYDRALGIRTSGDGLERRMTGISDEGRSVIAELGRKASRRVRQTRRTVRHTSVRRSVSTPRCTPMEVGTTDCLISPPVGDSKATGAACVEKSITRRKQTSRPAGARHRTVLGQVVTAAMLAAGDRLARAAYRQLPWVRQASHDQLRWVLNDLAGRGWSVDQAVAWLGEVARQYAGAGLLWRPERPHSLIAHALRQEADQAQHDRQVAADAATRIEDTSVAAVRELVGEMEFLAGLFGEAAAASAAPATEQDLQEALYLPAAAAARMELAGDSAVDLFGTDMVARYAALAASPHVQLGVTR</sequence>
<comment type="caution">
    <text evidence="1">The sequence shown here is derived from an EMBL/GenBank/DDBJ whole genome shotgun (WGS) entry which is preliminary data.</text>
</comment>
<gene>
    <name evidence="1" type="ORF">GCM10009663_59170</name>
</gene>
<dbReference type="RefSeq" id="WP_344626760.1">
    <property type="nucleotide sequence ID" value="NZ_BAAALD010000077.1"/>
</dbReference>